<protein>
    <submittedName>
        <fullName evidence="5">Uncharacterized protein</fullName>
    </submittedName>
</protein>
<dbReference type="VEuPathDB" id="CryptoDB:Cvel_22043"/>
<accession>A0A0G4GIG4</accession>
<keyword evidence="3" id="KW-0677">Repeat</keyword>
<dbReference type="GO" id="GO:0005829">
    <property type="term" value="C:cytosol"/>
    <property type="evidence" value="ECO:0007669"/>
    <property type="project" value="TreeGrafter"/>
</dbReference>
<dbReference type="EMBL" id="CDMZ01001246">
    <property type="protein sequence ID" value="CEM29625.1"/>
    <property type="molecule type" value="Genomic_DNA"/>
</dbReference>
<evidence type="ECO:0000256" key="1">
    <source>
        <dbReference type="ARBA" id="ARBA00022468"/>
    </source>
</evidence>
<feature type="compositionally biased region" description="Basic and acidic residues" evidence="4">
    <location>
        <begin position="175"/>
        <end position="186"/>
    </location>
</feature>
<dbReference type="SUPFAM" id="SSF52047">
    <property type="entry name" value="RNI-like"/>
    <property type="match status" value="3"/>
</dbReference>
<dbReference type="GO" id="GO:0006913">
    <property type="term" value="P:nucleocytoplasmic transport"/>
    <property type="evidence" value="ECO:0007669"/>
    <property type="project" value="TreeGrafter"/>
</dbReference>
<proteinExistence type="predicted"/>
<feature type="region of interest" description="Disordered" evidence="4">
    <location>
        <begin position="1185"/>
        <end position="1212"/>
    </location>
</feature>
<feature type="compositionally biased region" description="Low complexity" evidence="4">
    <location>
        <begin position="1191"/>
        <end position="1204"/>
    </location>
</feature>
<dbReference type="PhylomeDB" id="A0A0G4GIG4"/>
<dbReference type="PANTHER" id="PTHR24113">
    <property type="entry name" value="RAN GTPASE-ACTIVATING PROTEIN 1"/>
    <property type="match status" value="1"/>
</dbReference>
<evidence type="ECO:0000256" key="4">
    <source>
        <dbReference type="SAM" id="MobiDB-lite"/>
    </source>
</evidence>
<dbReference type="GO" id="GO:0031267">
    <property type="term" value="F:small GTPase binding"/>
    <property type="evidence" value="ECO:0007669"/>
    <property type="project" value="TreeGrafter"/>
</dbReference>
<evidence type="ECO:0000256" key="2">
    <source>
        <dbReference type="ARBA" id="ARBA00022614"/>
    </source>
</evidence>
<evidence type="ECO:0000313" key="5">
    <source>
        <dbReference type="EMBL" id="CEM29625.1"/>
    </source>
</evidence>
<gene>
    <name evidence="5" type="ORF">Cvel_22043</name>
</gene>
<dbReference type="Gene3D" id="3.80.10.10">
    <property type="entry name" value="Ribonuclease Inhibitor"/>
    <property type="match status" value="5"/>
</dbReference>
<dbReference type="InterPro" id="IPR032675">
    <property type="entry name" value="LRR_dom_sf"/>
</dbReference>
<dbReference type="GO" id="GO:0048471">
    <property type="term" value="C:perinuclear region of cytoplasm"/>
    <property type="evidence" value="ECO:0007669"/>
    <property type="project" value="TreeGrafter"/>
</dbReference>
<dbReference type="GO" id="GO:0005096">
    <property type="term" value="F:GTPase activator activity"/>
    <property type="evidence" value="ECO:0007669"/>
    <property type="project" value="UniProtKB-KW"/>
</dbReference>
<dbReference type="InterPro" id="IPR027038">
    <property type="entry name" value="RanGap"/>
</dbReference>
<evidence type="ECO:0000256" key="3">
    <source>
        <dbReference type="ARBA" id="ARBA00022737"/>
    </source>
</evidence>
<feature type="region of interest" description="Disordered" evidence="4">
    <location>
        <begin position="35"/>
        <end position="66"/>
    </location>
</feature>
<organism evidence="5">
    <name type="scientific">Chromera velia CCMP2878</name>
    <dbReference type="NCBI Taxonomy" id="1169474"/>
    <lineage>
        <taxon>Eukaryota</taxon>
        <taxon>Sar</taxon>
        <taxon>Alveolata</taxon>
        <taxon>Colpodellida</taxon>
        <taxon>Chromeraceae</taxon>
        <taxon>Chromera</taxon>
    </lineage>
</organism>
<dbReference type="AlphaFoldDB" id="A0A0G4GIG4"/>
<dbReference type="PANTHER" id="PTHR24113:SF12">
    <property type="entry name" value="RAN GTPASE-ACTIVATING PROTEIN 1"/>
    <property type="match status" value="1"/>
</dbReference>
<reference evidence="5" key="1">
    <citation type="submission" date="2014-11" db="EMBL/GenBank/DDBJ databases">
        <authorList>
            <person name="Otto D Thomas"/>
            <person name="Naeem Raeece"/>
        </authorList>
    </citation>
    <scope>NUCLEOTIDE SEQUENCE</scope>
</reference>
<feature type="region of interest" description="Disordered" evidence="4">
    <location>
        <begin position="175"/>
        <end position="204"/>
    </location>
</feature>
<dbReference type="GO" id="GO:0005634">
    <property type="term" value="C:nucleus"/>
    <property type="evidence" value="ECO:0007669"/>
    <property type="project" value="TreeGrafter"/>
</dbReference>
<sequence>MIRLEVDQHKQTSCTVSHCTFPLCGTARAFLLAGGDGHASSAPPENGSQEDQQKKQKTGSSSNEQKMETDTEHALCVCLQSAKLTIEVFSEVSRRREWFGLAWLIAFLISKKQCRVTPNSIDFSGIRGVCAEKISLLMDLLPLSIQDITLDSPLMEGPALPLLLRFLKGLQRGGERDGNGTDETKDVAAAATSASGGGGGGSKERRRLKALSFAANSIDRLMAAHVFPLLPGTLEKLSLKGNFLGYLQRVEGLAEWIRSGSASSLRTLILEHTQLSAMGLECLADAIAEKPLVSLEVLGLSKTSLVGQSRTSRLGQKMKAVCRILSAAALPRVREVGLSGCGLGEEEVVLLGGVLEKGELPCLESLDLGGNEGCGSEGGLKALGGALRKSAVPSLKNVDLRCDRWRGAGEGPGVFLDALASPECPPLEKIQMTLNLLEESHAQKLGAGVYAPIRTVRLYLPDRTAAVFFREMANSPNPPKFDSLNLRIVIQNEAEAEHMFSSLASVVQLNRFRCIQRLVFDCYSLPDNGPGQVDFNDEFFGTWTSQGTKDAKLRFFTALADVQLPNLSEMAWHCVHVSEADCVPLAAAFRHGNFPSLRKFVIEGSGSLDEIIGREGMETLMGGLMESEEGLPLLEEFALSISTAGEALASMGPVLSSGKLRNLSTLLVDGGRMTGDALRGFAASLRGRSSQFPPITTLDFSWGAPEDRGAWEEFMAAIAESEVGLRHLKSLGLERTPVAKLGGSVVAALASGKLPGLESLITGALWFDQEGVGALGEAVRAGRLPERLSFATERYRWSWNVPIPPWILRGSGEGGAVAEGPPETVRVEVDGLMASVEASERGLPPVTCLGLSGARLGREGVGSLVRSFGRGNLGGVEGIDLGDTALTDQSLLELGVGVTRGDLCAVTFLNLSENPQVGREGVKALMKAVGESEIGLPKLKCLNLSRTNARGGGVFVARALESGKIPKIQDLLLLDCGFDEECAVALAGALRSQRFPGKVLKGLELGRGVLLSTQHQSTQPPPSFDSLMSSVEQSQGGLPNLERLVIRGGRLGVDGMLSLAASFRLGKLSSLLKLHLCECEVDDWGLKLLTLGLVSTPNLKLCDLTLIGNSITPEGLNSFVDLLSRESLPKLKALDVSAQTGFREGGVPDRSLEFASAVTALKQRLMNERKLRSLDRFHGFFAVPGTESDMDVSPDASSVASDSDSSSDSDSA</sequence>
<dbReference type="SMART" id="SM00368">
    <property type="entry name" value="LRR_RI"/>
    <property type="match status" value="8"/>
</dbReference>
<keyword evidence="1" id="KW-0343">GTPase activation</keyword>
<keyword evidence="2" id="KW-0433">Leucine-rich repeat</keyword>
<name>A0A0G4GIG4_9ALVE</name>